<dbReference type="InterPro" id="IPR000182">
    <property type="entry name" value="GNAT_dom"/>
</dbReference>
<protein>
    <submittedName>
        <fullName evidence="4">GNAT family N-acetyltransferase</fullName>
    </submittedName>
</protein>
<dbReference type="GO" id="GO:0005737">
    <property type="term" value="C:cytoplasm"/>
    <property type="evidence" value="ECO:0007669"/>
    <property type="project" value="TreeGrafter"/>
</dbReference>
<accession>A0A5B8NNE5</accession>
<dbReference type="Proteomes" id="UP000318453">
    <property type="component" value="Chromosome"/>
</dbReference>
<dbReference type="GO" id="GO:0008080">
    <property type="term" value="F:N-acetyltransferase activity"/>
    <property type="evidence" value="ECO:0007669"/>
    <property type="project" value="InterPro"/>
</dbReference>
<evidence type="ECO:0000313" key="4">
    <source>
        <dbReference type="EMBL" id="QDZ40564.1"/>
    </source>
</evidence>
<evidence type="ECO:0000256" key="2">
    <source>
        <dbReference type="ARBA" id="ARBA00023315"/>
    </source>
</evidence>
<dbReference type="RefSeq" id="WP_146296413.1">
    <property type="nucleotide sequence ID" value="NZ_CP042326.1"/>
</dbReference>
<evidence type="ECO:0000313" key="5">
    <source>
        <dbReference type="Proteomes" id="UP000318453"/>
    </source>
</evidence>
<feature type="domain" description="N-acetyltransferase" evidence="3">
    <location>
        <begin position="13"/>
        <end position="150"/>
    </location>
</feature>
<keyword evidence="1 4" id="KW-0808">Transferase</keyword>
<organism evidence="4 5">
    <name type="scientific">Euhalothece natronophila Z-M001</name>
    <dbReference type="NCBI Taxonomy" id="522448"/>
    <lineage>
        <taxon>Bacteria</taxon>
        <taxon>Bacillati</taxon>
        <taxon>Cyanobacteriota</taxon>
        <taxon>Cyanophyceae</taxon>
        <taxon>Oscillatoriophycideae</taxon>
        <taxon>Chroococcales</taxon>
        <taxon>Halothecacae</taxon>
        <taxon>Halothece cluster</taxon>
        <taxon>Euhalothece</taxon>
    </lineage>
</organism>
<dbReference type="InterPro" id="IPR016181">
    <property type="entry name" value="Acyl_CoA_acyltransferase"/>
</dbReference>
<keyword evidence="2" id="KW-0012">Acyltransferase</keyword>
<dbReference type="PANTHER" id="PTHR43626:SF4">
    <property type="entry name" value="GCN5-RELATED N-ACETYLTRANSFERASE 2, CHLOROPLASTIC"/>
    <property type="match status" value="1"/>
</dbReference>
<dbReference type="AlphaFoldDB" id="A0A5B8NNE5"/>
<name>A0A5B8NNE5_9CHRO</name>
<proteinExistence type="predicted"/>
<dbReference type="PANTHER" id="PTHR43626">
    <property type="entry name" value="ACYL-COA N-ACYLTRANSFERASE"/>
    <property type="match status" value="1"/>
</dbReference>
<evidence type="ECO:0000259" key="3">
    <source>
        <dbReference type="PROSITE" id="PS51186"/>
    </source>
</evidence>
<reference evidence="4 5" key="1">
    <citation type="submission" date="2019-08" db="EMBL/GenBank/DDBJ databases">
        <title>Carotenoids and Carotenoid Binding Proteins in the Halophilic Cyanobacterium Euhalothece sp. ZM00.</title>
        <authorList>
            <person name="Cho S.M."/>
            <person name="Song J.Y."/>
            <person name="Park Y.-I."/>
        </authorList>
    </citation>
    <scope>NUCLEOTIDE SEQUENCE [LARGE SCALE GENOMIC DNA]</scope>
    <source>
        <strain evidence="4 5">Z-M001</strain>
    </source>
</reference>
<dbReference type="SUPFAM" id="SSF55729">
    <property type="entry name" value="Acyl-CoA N-acyltransferases (Nat)"/>
    <property type="match status" value="1"/>
</dbReference>
<dbReference type="Pfam" id="PF00583">
    <property type="entry name" value="Acetyltransf_1"/>
    <property type="match status" value="1"/>
</dbReference>
<dbReference type="PROSITE" id="PS51186">
    <property type="entry name" value="GNAT"/>
    <property type="match status" value="1"/>
</dbReference>
<sequence length="164" mass="18866">MTNSNIQFCYDPEKINITTLQNLLNLCAFWAEGRSKEGLEIAIANSNPVITVWDGEHLIGFSRATTDCVYRATIWDVVIHPEYRGIGLGSKLVETMLAHPRLNQVERVYLMTTYQQKFYKEIGFQENHTTTMVIYNNDFPQHKISSQQVEEMVEVPFSSSKIND</sequence>
<dbReference type="InterPro" id="IPR045039">
    <property type="entry name" value="NSI-like"/>
</dbReference>
<dbReference type="OrthoDB" id="9775804at2"/>
<dbReference type="EMBL" id="CP042326">
    <property type="protein sequence ID" value="QDZ40564.1"/>
    <property type="molecule type" value="Genomic_DNA"/>
</dbReference>
<keyword evidence="5" id="KW-1185">Reference proteome</keyword>
<dbReference type="CDD" id="cd04301">
    <property type="entry name" value="NAT_SF"/>
    <property type="match status" value="1"/>
</dbReference>
<dbReference type="Gene3D" id="3.40.630.30">
    <property type="match status" value="1"/>
</dbReference>
<gene>
    <name evidence="4" type="ORF">FRE64_11725</name>
</gene>
<evidence type="ECO:0000256" key="1">
    <source>
        <dbReference type="ARBA" id="ARBA00022679"/>
    </source>
</evidence>
<dbReference type="KEGG" id="enn:FRE64_11725"/>